<dbReference type="GO" id="GO:0005615">
    <property type="term" value="C:extracellular space"/>
    <property type="evidence" value="ECO:0007669"/>
    <property type="project" value="InterPro"/>
</dbReference>
<dbReference type="PANTHER" id="PTHR11461">
    <property type="entry name" value="SERINE PROTEASE INHIBITOR, SERPIN"/>
    <property type="match status" value="1"/>
</dbReference>
<proteinExistence type="inferred from homology"/>
<keyword evidence="4" id="KW-1185">Reference proteome</keyword>
<comment type="similarity">
    <text evidence="1">Belongs to the serpin family.</text>
</comment>
<accession>A0A2Z7ASU6</accession>
<dbReference type="Proteomes" id="UP000250235">
    <property type="component" value="Unassembled WGS sequence"/>
</dbReference>
<dbReference type="Pfam" id="PF00079">
    <property type="entry name" value="Serpin"/>
    <property type="match status" value="1"/>
</dbReference>
<dbReference type="EMBL" id="KV014363">
    <property type="protein sequence ID" value="KZV22499.1"/>
    <property type="molecule type" value="Genomic_DNA"/>
</dbReference>
<evidence type="ECO:0000313" key="3">
    <source>
        <dbReference type="EMBL" id="KZV22499.1"/>
    </source>
</evidence>
<dbReference type="PANTHER" id="PTHR11461:SF211">
    <property type="entry name" value="GH10112P-RELATED"/>
    <property type="match status" value="1"/>
</dbReference>
<reference evidence="3 4" key="1">
    <citation type="journal article" date="2015" name="Proc. Natl. Acad. Sci. U.S.A.">
        <title>The resurrection genome of Boea hygrometrica: A blueprint for survival of dehydration.</title>
        <authorList>
            <person name="Xiao L."/>
            <person name="Yang G."/>
            <person name="Zhang L."/>
            <person name="Yang X."/>
            <person name="Zhao S."/>
            <person name="Ji Z."/>
            <person name="Zhou Q."/>
            <person name="Hu M."/>
            <person name="Wang Y."/>
            <person name="Chen M."/>
            <person name="Xu Y."/>
            <person name="Jin H."/>
            <person name="Xiao X."/>
            <person name="Hu G."/>
            <person name="Bao F."/>
            <person name="Hu Y."/>
            <person name="Wan P."/>
            <person name="Li L."/>
            <person name="Deng X."/>
            <person name="Kuang T."/>
            <person name="Xiang C."/>
            <person name="Zhu J.K."/>
            <person name="Oliver M.J."/>
            <person name="He Y."/>
        </authorList>
    </citation>
    <scope>NUCLEOTIDE SEQUENCE [LARGE SCALE GENOMIC DNA]</scope>
    <source>
        <strain evidence="4">cv. XS01</strain>
    </source>
</reference>
<protein>
    <submittedName>
        <fullName evidence="3">Serine protease inhibitor (SERPIN) family protein</fullName>
    </submittedName>
</protein>
<sequence length="135" mass="14669">MNLRESILDQTDVSLTLAKHVISAKAKNDNFVFSPLSIHVVLGLITAGSNGPTRDQLLGYLKTKSAEDLNSLSLQLVSLLFADGGPLGGPQLSFANGVWVDQSLNFKPEFKEIVDNVYKAGSSRVDFQFKPGNKF</sequence>
<gene>
    <name evidence="3" type="ORF">F511_19939</name>
</gene>
<dbReference type="InterPro" id="IPR000215">
    <property type="entry name" value="Serpin_fam"/>
</dbReference>
<name>A0A2Z7ASU6_9LAMI</name>
<dbReference type="InterPro" id="IPR023796">
    <property type="entry name" value="Serpin_dom"/>
</dbReference>
<dbReference type="InterPro" id="IPR036186">
    <property type="entry name" value="Serpin_sf"/>
</dbReference>
<dbReference type="SUPFAM" id="SSF56574">
    <property type="entry name" value="Serpins"/>
    <property type="match status" value="1"/>
</dbReference>
<dbReference type="Gene3D" id="3.30.497.10">
    <property type="entry name" value="Antithrombin, subunit I, domain 2"/>
    <property type="match status" value="1"/>
</dbReference>
<organism evidence="3 4">
    <name type="scientific">Dorcoceras hygrometricum</name>
    <dbReference type="NCBI Taxonomy" id="472368"/>
    <lineage>
        <taxon>Eukaryota</taxon>
        <taxon>Viridiplantae</taxon>
        <taxon>Streptophyta</taxon>
        <taxon>Embryophyta</taxon>
        <taxon>Tracheophyta</taxon>
        <taxon>Spermatophyta</taxon>
        <taxon>Magnoliopsida</taxon>
        <taxon>eudicotyledons</taxon>
        <taxon>Gunneridae</taxon>
        <taxon>Pentapetalae</taxon>
        <taxon>asterids</taxon>
        <taxon>lamiids</taxon>
        <taxon>Lamiales</taxon>
        <taxon>Gesneriaceae</taxon>
        <taxon>Didymocarpoideae</taxon>
        <taxon>Trichosporeae</taxon>
        <taxon>Loxocarpinae</taxon>
        <taxon>Dorcoceras</taxon>
    </lineage>
</organism>
<feature type="domain" description="Serpin" evidence="2">
    <location>
        <begin position="10"/>
        <end position="130"/>
    </location>
</feature>
<evidence type="ECO:0000259" key="2">
    <source>
        <dbReference type="Pfam" id="PF00079"/>
    </source>
</evidence>
<evidence type="ECO:0000313" key="4">
    <source>
        <dbReference type="Proteomes" id="UP000250235"/>
    </source>
</evidence>
<dbReference type="AlphaFoldDB" id="A0A2Z7ASU6"/>
<dbReference type="OrthoDB" id="910234at2759"/>
<dbReference type="GO" id="GO:0004867">
    <property type="term" value="F:serine-type endopeptidase inhibitor activity"/>
    <property type="evidence" value="ECO:0007669"/>
    <property type="project" value="InterPro"/>
</dbReference>
<evidence type="ECO:0000256" key="1">
    <source>
        <dbReference type="ARBA" id="ARBA00009500"/>
    </source>
</evidence>
<dbReference type="InterPro" id="IPR042178">
    <property type="entry name" value="Serpin_sf_1"/>
</dbReference>